<dbReference type="Proteomes" id="UP001176468">
    <property type="component" value="Unassembled WGS sequence"/>
</dbReference>
<evidence type="ECO:0000256" key="2">
    <source>
        <dbReference type="ARBA" id="ARBA00022692"/>
    </source>
</evidence>
<feature type="region of interest" description="Disordered" evidence="4">
    <location>
        <begin position="31"/>
        <end position="59"/>
    </location>
</feature>
<evidence type="ECO:0000259" key="7">
    <source>
        <dbReference type="Pfam" id="PF08479"/>
    </source>
</evidence>
<dbReference type="PANTHER" id="PTHR34597:SF6">
    <property type="entry name" value="BLR6126 PROTEIN"/>
    <property type="match status" value="1"/>
</dbReference>
<comment type="caution">
    <text evidence="8">The sequence shown here is derived from an EMBL/GenBank/DDBJ whole genome shotgun (WGS) entry which is preliminary data.</text>
</comment>
<feature type="domain" description="Polypeptide-transport-associated ShlB-type" evidence="7">
    <location>
        <begin position="75"/>
        <end position="149"/>
    </location>
</feature>
<evidence type="ECO:0000256" key="5">
    <source>
        <dbReference type="SAM" id="SignalP"/>
    </source>
</evidence>
<keyword evidence="2" id="KW-0812">Transmembrane</keyword>
<dbReference type="Gene3D" id="2.40.160.50">
    <property type="entry name" value="membrane protein fhac: a member of the omp85/tpsb transporter family"/>
    <property type="match status" value="1"/>
</dbReference>
<feature type="domain" description="Haemolysin activator HlyB C-terminal" evidence="6">
    <location>
        <begin position="218"/>
        <end position="528"/>
    </location>
</feature>
<keyword evidence="1" id="KW-0472">Membrane</keyword>
<feature type="chain" id="PRO_5046470315" evidence="5">
    <location>
        <begin position="29"/>
        <end position="574"/>
    </location>
</feature>
<reference evidence="8" key="1">
    <citation type="submission" date="2023-07" db="EMBL/GenBank/DDBJ databases">
        <authorList>
            <person name="Kim M.K."/>
        </authorList>
    </citation>
    <scope>NUCLEOTIDE SEQUENCE</scope>
    <source>
        <strain evidence="8">CA1-15</strain>
    </source>
</reference>
<evidence type="ECO:0000259" key="6">
    <source>
        <dbReference type="Pfam" id="PF03865"/>
    </source>
</evidence>
<keyword evidence="1" id="KW-1134">Transmembrane beta strand</keyword>
<keyword evidence="3" id="KW-0998">Cell outer membrane</keyword>
<dbReference type="Gene3D" id="3.10.20.310">
    <property type="entry name" value="membrane protein fhac"/>
    <property type="match status" value="1"/>
</dbReference>
<name>A0ABT9A052_9SPHN</name>
<dbReference type="InterPro" id="IPR051544">
    <property type="entry name" value="TPS_OM_transporter"/>
</dbReference>
<evidence type="ECO:0000256" key="4">
    <source>
        <dbReference type="SAM" id="MobiDB-lite"/>
    </source>
</evidence>
<keyword evidence="9" id="KW-1185">Reference proteome</keyword>
<dbReference type="EMBL" id="JAUQSZ010000008">
    <property type="protein sequence ID" value="MDO7843206.1"/>
    <property type="molecule type" value="Genomic_DNA"/>
</dbReference>
<evidence type="ECO:0000256" key="3">
    <source>
        <dbReference type="ARBA" id="ARBA00023237"/>
    </source>
</evidence>
<dbReference type="InterPro" id="IPR013686">
    <property type="entry name" value="Polypept-transport_assoc_ShlB"/>
</dbReference>
<dbReference type="RefSeq" id="WP_304561660.1">
    <property type="nucleotide sequence ID" value="NZ_JAUQSZ010000008.1"/>
</dbReference>
<protein>
    <submittedName>
        <fullName evidence="8">POTRA domain-containing protein</fullName>
    </submittedName>
</protein>
<keyword evidence="5" id="KW-0732">Signal</keyword>
<dbReference type="Pfam" id="PF03865">
    <property type="entry name" value="ShlB"/>
    <property type="match status" value="1"/>
</dbReference>
<organism evidence="8 9">
    <name type="scientific">Sphingomonas immobilis</name>
    <dbReference type="NCBI Taxonomy" id="3063997"/>
    <lineage>
        <taxon>Bacteria</taxon>
        <taxon>Pseudomonadati</taxon>
        <taxon>Pseudomonadota</taxon>
        <taxon>Alphaproteobacteria</taxon>
        <taxon>Sphingomonadales</taxon>
        <taxon>Sphingomonadaceae</taxon>
        <taxon>Sphingomonas</taxon>
    </lineage>
</organism>
<evidence type="ECO:0000313" key="8">
    <source>
        <dbReference type="EMBL" id="MDO7843206.1"/>
    </source>
</evidence>
<gene>
    <name evidence="8" type="ORF">Q5H94_12800</name>
</gene>
<proteinExistence type="predicted"/>
<evidence type="ECO:0000256" key="1">
    <source>
        <dbReference type="ARBA" id="ARBA00022452"/>
    </source>
</evidence>
<dbReference type="Pfam" id="PF08479">
    <property type="entry name" value="POTRA_2"/>
    <property type="match status" value="1"/>
</dbReference>
<feature type="signal peptide" evidence="5">
    <location>
        <begin position="1"/>
        <end position="28"/>
    </location>
</feature>
<dbReference type="InterPro" id="IPR005565">
    <property type="entry name" value="Hemolysn_activator_HlyB_C"/>
</dbReference>
<dbReference type="PANTHER" id="PTHR34597">
    <property type="entry name" value="SLR1661 PROTEIN"/>
    <property type="match status" value="1"/>
</dbReference>
<sequence length="574" mass="58789">MTIGLSRVAGKAGLLGLAAMLPTTAVHAQVPSPGQVVPPTLQPAPDRPAERPAVTAPAPAPIDLPANAAALNVTLGSVRVEGGLPGLTAETNALTTPFAGRRVPVADVYMLARQIEAAYARHGYVLARVTVPPQQLRDGADVRLVVVDGFVEAIDASALPASVRAPVARRAGRLVGRRGLRIAEIERALLLAGETAGVTLSSTITPGKQDGGATLVLNGAHAPVSGSLAFDNRLGGEYGRRELVAQLSLNGVLGLGERIYGTLIFNPDDAPFGSGNPRSIAGGGIVLPVGGAGWQVNLEYVAARTNPILGGAAPAIGGRYDRAALSVAYPAIRNRRERLDFGFGVDAITESSEAKAFGTLLSRDRLRTAHVDASWRRALPGGATMGASGQLSVGIDGLGARSLADATASGVPLSRQGARPDFVKLSGGGDVRVPVGATWSLTGTLRYQASFSGALPGSQQFTQGTTDAVSTLPTGALPGDTGVTLRGELAERFDLGRLTLAPYVFAAGGISHLAQPTAVERRDTKAGAAGVGARVFAGPLLARTSLYAGAEYGGAFVAGRPDSDRFTIEIGLRF</sequence>
<accession>A0ABT9A052</accession>
<evidence type="ECO:0000313" key="9">
    <source>
        <dbReference type="Proteomes" id="UP001176468"/>
    </source>
</evidence>